<keyword evidence="4" id="KW-0378">Hydrolase</keyword>
<evidence type="ECO:0000313" key="10">
    <source>
        <dbReference type="Proteomes" id="UP000317429"/>
    </source>
</evidence>
<dbReference type="GO" id="GO:0003676">
    <property type="term" value="F:nucleic acid binding"/>
    <property type="evidence" value="ECO:0007669"/>
    <property type="project" value="InterPro"/>
</dbReference>
<dbReference type="KEGG" id="pnd:Pla175_28760"/>
<sequence length="244" mass="26502" precursor="true">MRLLLNAVVLVLALLPAPCGAWNGPGHNVIDLIAWEQLDEATQASAVALLKAHPRYEQHFLGRMPENVWSGSPAEQEQWLFAHAGAWPDLVRGRSDVVTDDDVRRYNRPTWHYINLPVFLTPADRDVLAAGLKVNRSTDIPDDRDAYSINVVQAIGNALRIVRDEEAPTQDRAVHLCWVLHLVGDAHQPSGATTARRMREGRAGSAAAKPRGAAAAGASGRRPNARVARGPASPGPPSPSGRRR</sequence>
<keyword evidence="6" id="KW-0325">Glycoprotein</keyword>
<evidence type="ECO:0000256" key="5">
    <source>
        <dbReference type="ARBA" id="ARBA00023157"/>
    </source>
</evidence>
<reference evidence="9 10" key="1">
    <citation type="submission" date="2019-02" db="EMBL/GenBank/DDBJ databases">
        <title>Deep-cultivation of Planctomycetes and their phenomic and genomic characterization uncovers novel biology.</title>
        <authorList>
            <person name="Wiegand S."/>
            <person name="Jogler M."/>
            <person name="Boedeker C."/>
            <person name="Pinto D."/>
            <person name="Vollmers J."/>
            <person name="Rivas-Marin E."/>
            <person name="Kohn T."/>
            <person name="Peeters S.H."/>
            <person name="Heuer A."/>
            <person name="Rast P."/>
            <person name="Oberbeckmann S."/>
            <person name="Bunk B."/>
            <person name="Jeske O."/>
            <person name="Meyerdierks A."/>
            <person name="Storesund J.E."/>
            <person name="Kallscheuer N."/>
            <person name="Luecker S."/>
            <person name="Lage O.M."/>
            <person name="Pohl T."/>
            <person name="Merkel B.J."/>
            <person name="Hornburger P."/>
            <person name="Mueller R.-W."/>
            <person name="Bruemmer F."/>
            <person name="Labrenz M."/>
            <person name="Spormann A.M."/>
            <person name="Op den Camp H."/>
            <person name="Overmann J."/>
            <person name="Amann R."/>
            <person name="Jetten M.S.M."/>
            <person name="Mascher T."/>
            <person name="Medema M.H."/>
            <person name="Devos D.P."/>
            <person name="Kaster A.-K."/>
            <person name="Ovreas L."/>
            <person name="Rohde M."/>
            <person name="Galperin M.Y."/>
            <person name="Jogler C."/>
        </authorList>
    </citation>
    <scope>NUCLEOTIDE SEQUENCE [LARGE SCALE GENOMIC DNA]</scope>
    <source>
        <strain evidence="9 10">Pla175</strain>
    </source>
</reference>
<dbReference type="GO" id="GO:0006308">
    <property type="term" value="P:DNA catabolic process"/>
    <property type="evidence" value="ECO:0007669"/>
    <property type="project" value="InterPro"/>
</dbReference>
<gene>
    <name evidence="9" type="ORF">Pla175_28760</name>
</gene>
<evidence type="ECO:0000256" key="1">
    <source>
        <dbReference type="ARBA" id="ARBA00022722"/>
    </source>
</evidence>
<dbReference type="Gene3D" id="1.10.575.10">
    <property type="entry name" value="P1 Nuclease"/>
    <property type="match status" value="1"/>
</dbReference>
<evidence type="ECO:0000256" key="3">
    <source>
        <dbReference type="ARBA" id="ARBA00022759"/>
    </source>
</evidence>
<dbReference type="PANTHER" id="PTHR33146:SF26">
    <property type="entry name" value="ENDONUCLEASE 4"/>
    <property type="match status" value="1"/>
</dbReference>
<feature type="compositionally biased region" description="Low complexity" evidence="7">
    <location>
        <begin position="203"/>
        <end position="232"/>
    </location>
</feature>
<dbReference type="SUPFAM" id="SSF48537">
    <property type="entry name" value="Phospholipase C/P1 nuclease"/>
    <property type="match status" value="1"/>
</dbReference>
<accession>A0A518DDG8</accession>
<dbReference type="RefSeq" id="WP_197526827.1">
    <property type="nucleotide sequence ID" value="NZ_CP036291.1"/>
</dbReference>
<dbReference type="GO" id="GO:0046872">
    <property type="term" value="F:metal ion binding"/>
    <property type="evidence" value="ECO:0007669"/>
    <property type="project" value="UniProtKB-KW"/>
</dbReference>
<feature type="chain" id="PRO_5021734379" evidence="8">
    <location>
        <begin position="22"/>
        <end position="244"/>
    </location>
</feature>
<organism evidence="9 10">
    <name type="scientific">Pirellulimonas nuda</name>
    <dbReference type="NCBI Taxonomy" id="2528009"/>
    <lineage>
        <taxon>Bacteria</taxon>
        <taxon>Pseudomonadati</taxon>
        <taxon>Planctomycetota</taxon>
        <taxon>Planctomycetia</taxon>
        <taxon>Pirellulales</taxon>
        <taxon>Lacipirellulaceae</taxon>
        <taxon>Pirellulimonas</taxon>
    </lineage>
</organism>
<dbReference type="InterPro" id="IPR003154">
    <property type="entry name" value="S1/P1nuclease"/>
</dbReference>
<evidence type="ECO:0000256" key="4">
    <source>
        <dbReference type="ARBA" id="ARBA00022801"/>
    </source>
</evidence>
<evidence type="ECO:0000256" key="2">
    <source>
        <dbReference type="ARBA" id="ARBA00022723"/>
    </source>
</evidence>
<protein>
    <submittedName>
        <fullName evidence="9">S1/P1 Nuclease</fullName>
    </submittedName>
</protein>
<evidence type="ECO:0000313" key="9">
    <source>
        <dbReference type="EMBL" id="QDU89486.1"/>
    </source>
</evidence>
<dbReference type="Pfam" id="PF02265">
    <property type="entry name" value="S1-P1_nuclease"/>
    <property type="match status" value="1"/>
</dbReference>
<feature type="compositionally biased region" description="Pro residues" evidence="7">
    <location>
        <begin position="233"/>
        <end position="244"/>
    </location>
</feature>
<name>A0A518DDG8_9BACT</name>
<dbReference type="AlphaFoldDB" id="A0A518DDG8"/>
<dbReference type="EMBL" id="CP036291">
    <property type="protein sequence ID" value="QDU89486.1"/>
    <property type="molecule type" value="Genomic_DNA"/>
</dbReference>
<dbReference type="GO" id="GO:0016788">
    <property type="term" value="F:hydrolase activity, acting on ester bonds"/>
    <property type="evidence" value="ECO:0007669"/>
    <property type="project" value="InterPro"/>
</dbReference>
<keyword evidence="1" id="KW-0540">Nuclease</keyword>
<proteinExistence type="predicted"/>
<dbReference type="InterPro" id="IPR008947">
    <property type="entry name" value="PLipase_C/P1_nuclease_dom_sf"/>
</dbReference>
<dbReference type="Proteomes" id="UP000317429">
    <property type="component" value="Chromosome"/>
</dbReference>
<keyword evidence="2" id="KW-0479">Metal-binding</keyword>
<evidence type="ECO:0000256" key="6">
    <source>
        <dbReference type="ARBA" id="ARBA00023180"/>
    </source>
</evidence>
<evidence type="ECO:0000256" key="8">
    <source>
        <dbReference type="SAM" id="SignalP"/>
    </source>
</evidence>
<evidence type="ECO:0000256" key="7">
    <source>
        <dbReference type="SAM" id="MobiDB-lite"/>
    </source>
</evidence>
<feature type="signal peptide" evidence="8">
    <location>
        <begin position="1"/>
        <end position="21"/>
    </location>
</feature>
<keyword evidence="8" id="KW-0732">Signal</keyword>
<dbReference type="GO" id="GO:0004519">
    <property type="term" value="F:endonuclease activity"/>
    <property type="evidence" value="ECO:0007669"/>
    <property type="project" value="UniProtKB-KW"/>
</dbReference>
<keyword evidence="10" id="KW-1185">Reference proteome</keyword>
<dbReference type="PANTHER" id="PTHR33146">
    <property type="entry name" value="ENDONUCLEASE 4"/>
    <property type="match status" value="1"/>
</dbReference>
<keyword evidence="5" id="KW-1015">Disulfide bond</keyword>
<keyword evidence="3" id="KW-0255">Endonuclease</keyword>
<feature type="region of interest" description="Disordered" evidence="7">
    <location>
        <begin position="189"/>
        <end position="244"/>
    </location>
</feature>